<reference evidence="7 8" key="1">
    <citation type="journal article" date="2012" name="Science">
        <title>The Paleozoic origin of enzymatic lignin decomposition reconstructed from 31 fungal genomes.</title>
        <authorList>
            <person name="Floudas D."/>
            <person name="Binder M."/>
            <person name="Riley R."/>
            <person name="Barry K."/>
            <person name="Blanchette R.A."/>
            <person name="Henrissat B."/>
            <person name="Martinez A.T."/>
            <person name="Otillar R."/>
            <person name="Spatafora J.W."/>
            <person name="Yadav J.S."/>
            <person name="Aerts A."/>
            <person name="Benoit I."/>
            <person name="Boyd A."/>
            <person name="Carlson A."/>
            <person name="Copeland A."/>
            <person name="Coutinho P.M."/>
            <person name="de Vries R.P."/>
            <person name="Ferreira P."/>
            <person name="Findley K."/>
            <person name="Foster B."/>
            <person name="Gaskell J."/>
            <person name="Glotzer D."/>
            <person name="Gorecki P."/>
            <person name="Heitman J."/>
            <person name="Hesse C."/>
            <person name="Hori C."/>
            <person name="Igarashi K."/>
            <person name="Jurgens J.A."/>
            <person name="Kallen N."/>
            <person name="Kersten P."/>
            <person name="Kohler A."/>
            <person name="Kuees U."/>
            <person name="Kumar T.K.A."/>
            <person name="Kuo A."/>
            <person name="LaButti K."/>
            <person name="Larrondo L.F."/>
            <person name="Lindquist E."/>
            <person name="Ling A."/>
            <person name="Lombard V."/>
            <person name="Lucas S."/>
            <person name="Lundell T."/>
            <person name="Martin R."/>
            <person name="McLaughlin D.J."/>
            <person name="Morgenstern I."/>
            <person name="Morin E."/>
            <person name="Murat C."/>
            <person name="Nagy L.G."/>
            <person name="Nolan M."/>
            <person name="Ohm R.A."/>
            <person name="Patyshakuliyeva A."/>
            <person name="Rokas A."/>
            <person name="Ruiz-Duenas F.J."/>
            <person name="Sabat G."/>
            <person name="Salamov A."/>
            <person name="Samejima M."/>
            <person name="Schmutz J."/>
            <person name="Slot J.C."/>
            <person name="St John F."/>
            <person name="Stenlid J."/>
            <person name="Sun H."/>
            <person name="Sun S."/>
            <person name="Syed K."/>
            <person name="Tsang A."/>
            <person name="Wiebenga A."/>
            <person name="Young D."/>
            <person name="Pisabarro A."/>
            <person name="Eastwood D.C."/>
            <person name="Martin F."/>
            <person name="Cullen D."/>
            <person name="Grigoriev I.V."/>
            <person name="Hibbett D.S."/>
        </authorList>
    </citation>
    <scope>NUCLEOTIDE SEQUENCE [LARGE SCALE GENOMIC DNA]</scope>
    <source>
        <strain evidence="7 8">MD-104</strain>
    </source>
</reference>
<accession>A0A2H3JHH2</accession>
<dbReference type="SUPFAM" id="SSF103481">
    <property type="entry name" value="Multidrug resistance efflux transporter EmrE"/>
    <property type="match status" value="1"/>
</dbReference>
<evidence type="ECO:0000256" key="2">
    <source>
        <dbReference type="ARBA" id="ARBA00022692"/>
    </source>
</evidence>
<feature type="transmembrane region" description="Helical" evidence="6">
    <location>
        <begin position="393"/>
        <end position="412"/>
    </location>
</feature>
<feature type="transmembrane region" description="Helical" evidence="6">
    <location>
        <begin position="321"/>
        <end position="344"/>
    </location>
</feature>
<feature type="compositionally biased region" description="Basic and acidic residues" evidence="5">
    <location>
        <begin position="84"/>
        <end position="95"/>
    </location>
</feature>
<sequence length="631" mass="68567">MPMPPAGVYTLRDVLDISDGIPELPRLPRISRATLVGIVVAVSGNVVISLALNCQKLAHKRLEQRRTEAQSFSPSSAGDSETIAPRRGEHADGRDTPSASDDEGVGLTAPPTTALALVETQPLLGAVSAPRSADYGTGSTASISGPRHAKKKRKVLSRLFRFRKDDRRPYHDVDAAHLATTHALMPVDVISVPPGRAHNGRDHIRDTQVRTQETQDGGDGEEDQQGGNESDYLRSKLWWLGFLLMNLGELGNFVSYAFAPASVVAPLGTFALIANCIFAPFILKERFRKRDFLGIIMAIVGAITVVLSANPSDVRLNPEGLIHAIMQRAFIVYAAIYAAGAIILSYLSEGDSGKRWVYVDIGLCALFGGFTVLSTKAISTLLTLEWFEMFTEWITYPVIMVLVGTGIGQIKYLNRALMRFDSKIVVPTQFVLFNLSAIIGSAILYGDFADATFHQIVTFLYGCAATFAGVFVIAWAPSSSARSPDLENAVEEELQSVADDEVTGISSRTGSLSRSNRIKLVVPQGADAVPVIRPKHSAVSMYGLSPAQRVLLLSSSPRDDVVRPRSQDPEHQLSSTPESLRRRRTVSWLGDDAVSRNTQTTPSTPHGTREHSRLRAYSAATSRSTSHGRYS</sequence>
<evidence type="ECO:0000256" key="6">
    <source>
        <dbReference type="SAM" id="Phobius"/>
    </source>
</evidence>
<dbReference type="InterPro" id="IPR008521">
    <property type="entry name" value="Mg_trans_NIPA"/>
</dbReference>
<feature type="transmembrane region" description="Helical" evidence="6">
    <location>
        <begin position="33"/>
        <end position="52"/>
    </location>
</feature>
<organism evidence="7 8">
    <name type="scientific">Wolfiporia cocos (strain MD-104)</name>
    <name type="common">Brown rot fungus</name>
    <dbReference type="NCBI Taxonomy" id="742152"/>
    <lineage>
        <taxon>Eukaryota</taxon>
        <taxon>Fungi</taxon>
        <taxon>Dikarya</taxon>
        <taxon>Basidiomycota</taxon>
        <taxon>Agaricomycotina</taxon>
        <taxon>Agaricomycetes</taxon>
        <taxon>Polyporales</taxon>
        <taxon>Phaeolaceae</taxon>
        <taxon>Wolfiporia</taxon>
    </lineage>
</organism>
<dbReference type="GO" id="GO:0015095">
    <property type="term" value="F:magnesium ion transmembrane transporter activity"/>
    <property type="evidence" value="ECO:0007669"/>
    <property type="project" value="InterPro"/>
</dbReference>
<keyword evidence="8" id="KW-1185">Reference proteome</keyword>
<feature type="transmembrane region" description="Helical" evidence="6">
    <location>
        <begin position="237"/>
        <end position="258"/>
    </location>
</feature>
<dbReference type="EMBL" id="KB468113">
    <property type="protein sequence ID" value="PCH41331.1"/>
    <property type="molecule type" value="Genomic_DNA"/>
</dbReference>
<feature type="transmembrane region" description="Helical" evidence="6">
    <location>
        <begin position="292"/>
        <end position="309"/>
    </location>
</feature>
<dbReference type="PANTHER" id="PTHR12570">
    <property type="match status" value="1"/>
</dbReference>
<gene>
    <name evidence="7" type="ORF">WOLCODRAFT_137331</name>
</gene>
<evidence type="ECO:0000256" key="1">
    <source>
        <dbReference type="ARBA" id="ARBA00004141"/>
    </source>
</evidence>
<feature type="transmembrane region" description="Helical" evidence="6">
    <location>
        <begin position="356"/>
        <end position="373"/>
    </location>
</feature>
<feature type="region of interest" description="Disordered" evidence="5">
    <location>
        <begin position="65"/>
        <end position="109"/>
    </location>
</feature>
<dbReference type="Pfam" id="PF05653">
    <property type="entry name" value="Mg_trans_NIPA"/>
    <property type="match status" value="1"/>
</dbReference>
<evidence type="ECO:0000256" key="4">
    <source>
        <dbReference type="ARBA" id="ARBA00023136"/>
    </source>
</evidence>
<evidence type="ECO:0000256" key="3">
    <source>
        <dbReference type="ARBA" id="ARBA00022989"/>
    </source>
</evidence>
<evidence type="ECO:0000256" key="5">
    <source>
        <dbReference type="SAM" id="MobiDB-lite"/>
    </source>
</evidence>
<feature type="transmembrane region" description="Helical" evidence="6">
    <location>
        <begin position="456"/>
        <end position="476"/>
    </location>
</feature>
<feature type="region of interest" description="Disordered" evidence="5">
    <location>
        <begin position="555"/>
        <end position="631"/>
    </location>
</feature>
<feature type="compositionally biased region" description="Polar residues" evidence="5">
    <location>
        <begin position="595"/>
        <end position="606"/>
    </location>
</feature>
<feature type="compositionally biased region" description="Low complexity" evidence="5">
    <location>
        <begin position="615"/>
        <end position="625"/>
    </location>
</feature>
<protein>
    <submittedName>
        <fullName evidence="7">DUF803-domain-containing protein</fullName>
    </submittedName>
</protein>
<feature type="compositionally biased region" description="Polar residues" evidence="5">
    <location>
        <begin position="69"/>
        <end position="79"/>
    </location>
</feature>
<name>A0A2H3JHH2_WOLCO</name>
<keyword evidence="4 6" id="KW-0472">Membrane</keyword>
<feature type="compositionally biased region" description="Basic and acidic residues" evidence="5">
    <location>
        <begin position="199"/>
        <end position="208"/>
    </location>
</feature>
<feature type="transmembrane region" description="Helical" evidence="6">
    <location>
        <begin position="264"/>
        <end position="283"/>
    </location>
</feature>
<dbReference type="GO" id="GO:0016020">
    <property type="term" value="C:membrane"/>
    <property type="evidence" value="ECO:0007669"/>
    <property type="project" value="UniProtKB-SubCell"/>
</dbReference>
<dbReference type="Proteomes" id="UP000218811">
    <property type="component" value="Unassembled WGS sequence"/>
</dbReference>
<dbReference type="InterPro" id="IPR037185">
    <property type="entry name" value="EmrE-like"/>
</dbReference>
<evidence type="ECO:0000313" key="8">
    <source>
        <dbReference type="Proteomes" id="UP000218811"/>
    </source>
</evidence>
<feature type="region of interest" description="Disordered" evidence="5">
    <location>
        <begin position="129"/>
        <end position="149"/>
    </location>
</feature>
<dbReference type="OrthoDB" id="165382at2759"/>
<dbReference type="OMA" id="EWITYPL"/>
<feature type="transmembrane region" description="Helical" evidence="6">
    <location>
        <begin position="424"/>
        <end position="444"/>
    </location>
</feature>
<comment type="subcellular location">
    <subcellularLocation>
        <location evidence="1">Membrane</location>
        <topology evidence="1">Multi-pass membrane protein</topology>
    </subcellularLocation>
</comment>
<dbReference type="PANTHER" id="PTHR12570:SF65">
    <property type="entry name" value="MAGNESIUM TRANSPORTER NIPA9-RELATED"/>
    <property type="match status" value="1"/>
</dbReference>
<keyword evidence="3 6" id="KW-1133">Transmembrane helix</keyword>
<evidence type="ECO:0000313" key="7">
    <source>
        <dbReference type="EMBL" id="PCH41331.1"/>
    </source>
</evidence>
<proteinExistence type="predicted"/>
<feature type="region of interest" description="Disordered" evidence="5">
    <location>
        <begin position="195"/>
        <end position="229"/>
    </location>
</feature>
<feature type="compositionally biased region" description="Basic and acidic residues" evidence="5">
    <location>
        <begin position="557"/>
        <end position="571"/>
    </location>
</feature>
<keyword evidence="2 6" id="KW-0812">Transmembrane</keyword>
<dbReference type="AlphaFoldDB" id="A0A2H3JHH2"/>